<protein>
    <recommendedName>
        <fullName evidence="7">RNA-polymerase II-associated protein 3-like C-terminal domain-containing protein</fullName>
    </recommendedName>
</protein>
<keyword evidence="4 5" id="KW-0802">TPR repeat</keyword>
<dbReference type="EMBL" id="JARQZJ010000121">
    <property type="protein sequence ID" value="KAK9888748.1"/>
    <property type="molecule type" value="Genomic_DNA"/>
</dbReference>
<dbReference type="AlphaFoldDB" id="A0AAW1V5W1"/>
<evidence type="ECO:0000256" key="3">
    <source>
        <dbReference type="ARBA" id="ARBA00022737"/>
    </source>
</evidence>
<name>A0AAW1V5W1_9CUCU</name>
<feature type="compositionally biased region" description="Basic and acidic residues" evidence="6">
    <location>
        <begin position="510"/>
        <end position="524"/>
    </location>
</feature>
<dbReference type="PROSITE" id="PS50293">
    <property type="entry name" value="TPR_REGION"/>
    <property type="match status" value="1"/>
</dbReference>
<dbReference type="Gene3D" id="1.25.40.10">
    <property type="entry name" value="Tetratricopeptide repeat domain"/>
    <property type="match status" value="1"/>
</dbReference>
<dbReference type="GO" id="GO:0005829">
    <property type="term" value="C:cytosol"/>
    <property type="evidence" value="ECO:0007669"/>
    <property type="project" value="TreeGrafter"/>
</dbReference>
<dbReference type="Pfam" id="PF13181">
    <property type="entry name" value="TPR_8"/>
    <property type="match status" value="1"/>
</dbReference>
<evidence type="ECO:0000256" key="6">
    <source>
        <dbReference type="SAM" id="MobiDB-lite"/>
    </source>
</evidence>
<dbReference type="GO" id="GO:0006626">
    <property type="term" value="P:protein targeting to mitochondrion"/>
    <property type="evidence" value="ECO:0007669"/>
    <property type="project" value="TreeGrafter"/>
</dbReference>
<gene>
    <name evidence="8" type="ORF">WA026_000975</name>
</gene>
<evidence type="ECO:0000259" key="7">
    <source>
        <dbReference type="Pfam" id="PF13877"/>
    </source>
</evidence>
<dbReference type="InterPro" id="IPR025986">
    <property type="entry name" value="RPAP3-like_C"/>
</dbReference>
<feature type="region of interest" description="Disordered" evidence="6">
    <location>
        <begin position="501"/>
        <end position="524"/>
    </location>
</feature>
<dbReference type="GO" id="GO:0005739">
    <property type="term" value="C:mitochondrion"/>
    <property type="evidence" value="ECO:0007669"/>
    <property type="project" value="TreeGrafter"/>
</dbReference>
<dbReference type="PROSITE" id="PS50005">
    <property type="entry name" value="TPR"/>
    <property type="match status" value="2"/>
</dbReference>
<dbReference type="Proteomes" id="UP001431783">
    <property type="component" value="Unassembled WGS sequence"/>
</dbReference>
<feature type="domain" description="RNA-polymerase II-associated protein 3-like C-terminal" evidence="7">
    <location>
        <begin position="544"/>
        <end position="632"/>
    </location>
</feature>
<keyword evidence="9" id="KW-1185">Reference proteome</keyword>
<dbReference type="SUPFAM" id="SSF48452">
    <property type="entry name" value="TPR-like"/>
    <property type="match status" value="1"/>
</dbReference>
<evidence type="ECO:0000256" key="2">
    <source>
        <dbReference type="ARBA" id="ARBA00022490"/>
    </source>
</evidence>
<organism evidence="8 9">
    <name type="scientific">Henosepilachna vigintioctopunctata</name>
    <dbReference type="NCBI Taxonomy" id="420089"/>
    <lineage>
        <taxon>Eukaryota</taxon>
        <taxon>Metazoa</taxon>
        <taxon>Ecdysozoa</taxon>
        <taxon>Arthropoda</taxon>
        <taxon>Hexapoda</taxon>
        <taxon>Insecta</taxon>
        <taxon>Pterygota</taxon>
        <taxon>Neoptera</taxon>
        <taxon>Endopterygota</taxon>
        <taxon>Coleoptera</taxon>
        <taxon>Polyphaga</taxon>
        <taxon>Cucujiformia</taxon>
        <taxon>Coccinelloidea</taxon>
        <taxon>Coccinellidae</taxon>
        <taxon>Epilachninae</taxon>
        <taxon>Epilachnini</taxon>
        <taxon>Henosepilachna</taxon>
    </lineage>
</organism>
<dbReference type="Pfam" id="PF00515">
    <property type="entry name" value="TPR_1"/>
    <property type="match status" value="1"/>
</dbReference>
<proteinExistence type="predicted"/>
<keyword evidence="2" id="KW-0963">Cytoplasm</keyword>
<comment type="subcellular location">
    <subcellularLocation>
        <location evidence="1">Cytoplasm</location>
    </subcellularLocation>
</comment>
<dbReference type="PANTHER" id="PTHR45984">
    <property type="entry name" value="RNA (RNA) POLYMERASE II ASSOCIATED PROTEIN HOMOLOG"/>
    <property type="match status" value="1"/>
</dbReference>
<sequence length="664" mass="77019">MKTVTLEALHENPRRKMEQFNTLEDTRHNPYIYSDESTSLLSKYDLPITHLDFSYVEKCKNGKELEQILHVLKSGQEGYFPELIEAVENKLRILLPKSRWLRNLSKVIEPQDIAKEEWTEIVNDLNNWVGNISIDNKELENRKGDSNISVGNIRKAKSITEEQNSKKVRRIKSTDYASWDKYDPDTEILKLDLQEEKNKKQTVRPGSKRRTEKEIKFNNFATEAEATFEANRQKEKGNECFKAGEYSSAIIHYTYSLECKKTVKCFNNRSMAYIKQGQYDKAIDDCDSALDLDPNNLKSNFRKSVALEQVGRLEEALESSEECLKVDPNNKAAQEIVERLRKMCGVTLTKKRFKIEDVQWVTDRRKEISKDTKRYERFAKTKNSLSRTQNEVLIPIPGTSNMKQPYFVVCDEKDVPNVLCQIQNRPQTLGVLVVPQEEEEDCTINHLNHICSKNERENEFKCENVLKRDNAISQFEHSKKFNPIPKCSESNLKKETPARIKLKKAVKTPSESEQKVQVDDKDAGGEPYNKSDILTLPEDIHYPYTFLKIWLSVSHDSTLKKHAHIIKNLNMDQLVRVIGCKLDNGIFTTLLKTLSMHFTVPGEVEKVYAVLVNVASLPRFEIISLLMSEQDRSYVSILINFLHQHDKDLPDDVKERFQFIRKKT</sequence>
<dbReference type="InterPro" id="IPR051982">
    <property type="entry name" value="CiliaryAsmbly_MitoImport"/>
</dbReference>
<dbReference type="InterPro" id="IPR011990">
    <property type="entry name" value="TPR-like_helical_dom_sf"/>
</dbReference>
<feature type="repeat" description="TPR" evidence="5">
    <location>
        <begin position="263"/>
        <end position="296"/>
    </location>
</feature>
<evidence type="ECO:0000256" key="4">
    <source>
        <dbReference type="ARBA" id="ARBA00022803"/>
    </source>
</evidence>
<dbReference type="GO" id="GO:0031072">
    <property type="term" value="F:heat shock protein binding"/>
    <property type="evidence" value="ECO:0007669"/>
    <property type="project" value="TreeGrafter"/>
</dbReference>
<evidence type="ECO:0000313" key="8">
    <source>
        <dbReference type="EMBL" id="KAK9888748.1"/>
    </source>
</evidence>
<feature type="repeat" description="TPR" evidence="5">
    <location>
        <begin position="297"/>
        <end position="330"/>
    </location>
</feature>
<evidence type="ECO:0000256" key="1">
    <source>
        <dbReference type="ARBA" id="ARBA00004496"/>
    </source>
</evidence>
<evidence type="ECO:0000313" key="9">
    <source>
        <dbReference type="Proteomes" id="UP001431783"/>
    </source>
</evidence>
<comment type="caution">
    <text evidence="8">The sequence shown here is derived from an EMBL/GenBank/DDBJ whole genome shotgun (WGS) entry which is preliminary data.</text>
</comment>
<dbReference type="PANTHER" id="PTHR45984:SF1">
    <property type="entry name" value="SPAG1 AXONEMAL DYNEIN ASSEMBLY FACTOR"/>
    <property type="match status" value="1"/>
</dbReference>
<evidence type="ECO:0000256" key="5">
    <source>
        <dbReference type="PROSITE-ProRule" id="PRU00339"/>
    </source>
</evidence>
<reference evidence="8 9" key="1">
    <citation type="submission" date="2023-03" db="EMBL/GenBank/DDBJ databases">
        <title>Genome insight into feeding habits of ladybird beetles.</title>
        <authorList>
            <person name="Li H.-S."/>
            <person name="Huang Y.-H."/>
            <person name="Pang H."/>
        </authorList>
    </citation>
    <scope>NUCLEOTIDE SEQUENCE [LARGE SCALE GENOMIC DNA]</scope>
    <source>
        <strain evidence="8">SYSU_2023b</strain>
        <tissue evidence="8">Whole body</tissue>
    </source>
</reference>
<dbReference type="InterPro" id="IPR019734">
    <property type="entry name" value="TPR_rpt"/>
</dbReference>
<dbReference type="SMART" id="SM00028">
    <property type="entry name" value="TPR"/>
    <property type="match status" value="3"/>
</dbReference>
<keyword evidence="3" id="KW-0677">Repeat</keyword>
<accession>A0AAW1V5W1</accession>
<dbReference type="Pfam" id="PF13877">
    <property type="entry name" value="RPAP3_C"/>
    <property type="match status" value="1"/>
</dbReference>